<dbReference type="Pfam" id="PF01082">
    <property type="entry name" value="Cu2_monooxygen"/>
    <property type="match status" value="1"/>
</dbReference>
<feature type="non-terminal residue" evidence="2">
    <location>
        <position position="169"/>
    </location>
</feature>
<dbReference type="Proteomes" id="UP000677054">
    <property type="component" value="Unassembled WGS sequence"/>
</dbReference>
<keyword evidence="3" id="KW-1185">Reference proteome</keyword>
<dbReference type="EMBL" id="LR916984">
    <property type="protein sequence ID" value="CAD7255104.1"/>
    <property type="molecule type" value="Genomic_DNA"/>
</dbReference>
<dbReference type="SUPFAM" id="SSF49742">
    <property type="entry name" value="PHM/PNGase F"/>
    <property type="match status" value="1"/>
</dbReference>
<dbReference type="InterPro" id="IPR000945">
    <property type="entry name" value="DBH-like"/>
</dbReference>
<dbReference type="EMBL" id="CAJPEV010017466">
    <property type="protein sequence ID" value="CAG0907515.1"/>
    <property type="molecule type" value="Genomic_DNA"/>
</dbReference>
<reference evidence="2" key="1">
    <citation type="submission" date="2020-11" db="EMBL/GenBank/DDBJ databases">
        <authorList>
            <person name="Tran Van P."/>
        </authorList>
    </citation>
    <scope>NUCLEOTIDE SEQUENCE</scope>
</reference>
<sequence>SQSDTWSLIYAYGETDPDEEDPFYHGRDRRGVHAINLLDPQIGDIPDEPDLKEWGILNDIIIPPIHTSYWCSVFKAPQIDTKQHIIGVPNFGTGNIHVVHKYLPWVTKGNEEYVHHFTLLTCTVNEGEESVLEQFMQDYPKGSNCFDPAAYIIYSKCRSILSAWAVGGV</sequence>
<dbReference type="PANTHER" id="PTHR10157">
    <property type="entry name" value="DOPAMINE BETA HYDROXYLASE RELATED"/>
    <property type="match status" value="1"/>
</dbReference>
<organism evidence="2">
    <name type="scientific">Darwinula stevensoni</name>
    <dbReference type="NCBI Taxonomy" id="69355"/>
    <lineage>
        <taxon>Eukaryota</taxon>
        <taxon>Metazoa</taxon>
        <taxon>Ecdysozoa</taxon>
        <taxon>Arthropoda</taxon>
        <taxon>Crustacea</taxon>
        <taxon>Oligostraca</taxon>
        <taxon>Ostracoda</taxon>
        <taxon>Podocopa</taxon>
        <taxon>Podocopida</taxon>
        <taxon>Darwinulocopina</taxon>
        <taxon>Darwinuloidea</taxon>
        <taxon>Darwinulidae</taxon>
        <taxon>Darwinula</taxon>
    </lineage>
</organism>
<proteinExistence type="predicted"/>
<dbReference type="InterPro" id="IPR008977">
    <property type="entry name" value="PHM/PNGase_F_dom_sf"/>
</dbReference>
<dbReference type="AlphaFoldDB" id="A0A7R9AJH2"/>
<accession>A0A7R9AJH2</accession>
<protein>
    <recommendedName>
        <fullName evidence="1">Copper type II ascorbate-dependent monooxygenase N-terminal domain-containing protein</fullName>
    </recommendedName>
</protein>
<feature type="domain" description="Copper type II ascorbate-dependent monooxygenase N-terminal" evidence="1">
    <location>
        <begin position="97"/>
        <end position="168"/>
    </location>
</feature>
<dbReference type="Gene3D" id="2.60.120.310">
    <property type="entry name" value="Copper type II, ascorbate-dependent monooxygenase, N-terminal domain"/>
    <property type="match status" value="1"/>
</dbReference>
<evidence type="ECO:0000313" key="3">
    <source>
        <dbReference type="Proteomes" id="UP000677054"/>
    </source>
</evidence>
<name>A0A7R9AJH2_9CRUS</name>
<dbReference type="GO" id="GO:0005507">
    <property type="term" value="F:copper ion binding"/>
    <property type="evidence" value="ECO:0007669"/>
    <property type="project" value="InterPro"/>
</dbReference>
<dbReference type="InterPro" id="IPR000323">
    <property type="entry name" value="Cu2_ascorb_mOase_N"/>
</dbReference>
<evidence type="ECO:0000259" key="1">
    <source>
        <dbReference type="Pfam" id="PF01082"/>
    </source>
</evidence>
<evidence type="ECO:0000313" key="2">
    <source>
        <dbReference type="EMBL" id="CAD7255104.1"/>
    </source>
</evidence>
<feature type="non-terminal residue" evidence="2">
    <location>
        <position position="1"/>
    </location>
</feature>
<dbReference type="OrthoDB" id="10003276at2759"/>
<dbReference type="PANTHER" id="PTHR10157:SF23">
    <property type="entry name" value="MOXD1 HOMOLOG 1"/>
    <property type="match status" value="1"/>
</dbReference>
<dbReference type="GO" id="GO:0004500">
    <property type="term" value="F:dopamine beta-monooxygenase activity"/>
    <property type="evidence" value="ECO:0007669"/>
    <property type="project" value="InterPro"/>
</dbReference>
<dbReference type="InterPro" id="IPR036939">
    <property type="entry name" value="Cu2_ascorb_mOase_N_sf"/>
</dbReference>
<gene>
    <name evidence="2" type="ORF">DSTB1V02_LOCUS14849</name>
</gene>